<keyword evidence="4" id="KW-1185">Reference proteome</keyword>
<dbReference type="SUPFAM" id="SSF50969">
    <property type="entry name" value="YVTN repeat-like/Quinoprotein amine dehydrogenase"/>
    <property type="match status" value="1"/>
</dbReference>
<evidence type="ECO:0000313" key="3">
    <source>
        <dbReference type="EMBL" id="ARU54965.1"/>
    </source>
</evidence>
<dbReference type="InterPro" id="IPR052956">
    <property type="entry name" value="Mesenchyme-surface_protein"/>
</dbReference>
<feature type="chain" id="PRO_5012214522" evidence="1">
    <location>
        <begin position="31"/>
        <end position="779"/>
    </location>
</feature>
<dbReference type="AlphaFoldDB" id="A0A1Y0I602"/>
<dbReference type="EMBL" id="CP021425">
    <property type="protein sequence ID" value="ARU54965.1"/>
    <property type="molecule type" value="Genomic_DNA"/>
</dbReference>
<evidence type="ECO:0000259" key="2">
    <source>
        <dbReference type="Pfam" id="PF13449"/>
    </source>
</evidence>
<gene>
    <name evidence="3" type="ORF">OLMES_0878</name>
</gene>
<feature type="domain" description="Phytase-like" evidence="2">
    <location>
        <begin position="460"/>
        <end position="761"/>
    </location>
</feature>
<dbReference type="SUPFAM" id="SSF75011">
    <property type="entry name" value="3-carboxy-cis,cis-mucoante lactonizing enzyme"/>
    <property type="match status" value="1"/>
</dbReference>
<proteinExistence type="predicted"/>
<accession>A0A1Y0I602</accession>
<dbReference type="OrthoDB" id="9803927at2"/>
<dbReference type="InterPro" id="IPR027372">
    <property type="entry name" value="Phytase-like_dom"/>
</dbReference>
<dbReference type="KEGG" id="ome:OLMES_0878"/>
<dbReference type="InterPro" id="IPR011044">
    <property type="entry name" value="Quino_amine_DH_bsu"/>
</dbReference>
<dbReference type="PANTHER" id="PTHR46928:SF1">
    <property type="entry name" value="MESENCHYME-SPECIFIC CELL SURFACE GLYCOPROTEIN"/>
    <property type="match status" value="1"/>
</dbReference>
<reference evidence="3 4" key="1">
    <citation type="submission" date="2017-05" db="EMBL/GenBank/DDBJ databases">
        <title>Genomic insights into alkan degradation activity of Oleiphilus messinensis.</title>
        <authorList>
            <person name="Kozyavkin S.A."/>
            <person name="Slesarev A.I."/>
            <person name="Golyshin P.N."/>
            <person name="Korzhenkov A."/>
            <person name="Golyshina O.N."/>
            <person name="Toshchakov S.V."/>
        </authorList>
    </citation>
    <scope>NUCLEOTIDE SEQUENCE [LARGE SCALE GENOMIC DNA]</scope>
    <source>
        <strain evidence="3 4">ME102</strain>
    </source>
</reference>
<dbReference type="Proteomes" id="UP000196027">
    <property type="component" value="Chromosome"/>
</dbReference>
<evidence type="ECO:0000313" key="4">
    <source>
        <dbReference type="Proteomes" id="UP000196027"/>
    </source>
</evidence>
<dbReference type="InterPro" id="IPR015943">
    <property type="entry name" value="WD40/YVTN_repeat-like_dom_sf"/>
</dbReference>
<sequence length="779" mass="82894">MRVKSPSSKLALSGQIVAASLLCLNLTACNDDDDNNDTYFNRVSTFPICQQIDSNCNTDETTVAEIVAASSDGMTLIYTDSQLENLGFVDISDPANPKPMGTVALSGEPTSVAVNGDYALAAINTSENFVNVSGELAVINVPGQNLVTTIQLGGQPDSIAVSPDKSYAVVVIENERDEDLGEGIPPQMPAGGLIIIDMQGEPGQWTTRSVDMTGLAAKFPEDPEPEYVDINADNVAVITLQENNHIVLVNLVDGSIVNHFSAGTVNLTQIDTTEEDPALISLTETQNNIPREPDGVTWLSTELFATADEGDMDGGSRGFTIFNTAGEVVYAPGNALEHVVVSHGHYPDARSGNKGNEPENVDFGKFGGKDYLFVASERSSVVFVYDIDNASQAQLKQVLPASVAPEGLLALPSRNLLIAASEEDARGDKIRSALNIYQYNGSTPAYPTIKSTNRADGTPIPWSALSGLAADPNDNNVVYSIQDSFYQQSRIFKLDVSQKPAMLVEDIVLKDVNDVLASLSVVQLDDAQVAADDDTRVSVFDEADLAAMINSDKTVNLDPEGIAVASDGGFWVASEGSGTMGETNRPINSLNMILKTSAAGTIERVITLPEAVNAVQLRFGFEGVTEADGKVYVAFQRAWNGEDNARIGIFDLASSTWSFLFYPLDPRESQAGGWVGLSDLTALGNGEFLVLERDNQGGPDAAIKRLYRINLSDLNDGDVISKTLVDDLMDNLAAAGGHIPEKIEGAAVLGNGDVLIVNDNDGVDDSSGETQLINLGNIL</sequence>
<dbReference type="RefSeq" id="WP_087460118.1">
    <property type="nucleotide sequence ID" value="NZ_CP021425.1"/>
</dbReference>
<feature type="signal peptide" evidence="1">
    <location>
        <begin position="1"/>
        <end position="30"/>
    </location>
</feature>
<dbReference type="Pfam" id="PF13449">
    <property type="entry name" value="Phytase-like"/>
    <property type="match status" value="1"/>
</dbReference>
<dbReference type="PANTHER" id="PTHR46928">
    <property type="entry name" value="MESENCHYME-SPECIFIC CELL SURFACE GLYCOPROTEIN"/>
    <property type="match status" value="1"/>
</dbReference>
<keyword evidence="1" id="KW-0732">Signal</keyword>
<evidence type="ECO:0000256" key="1">
    <source>
        <dbReference type="SAM" id="SignalP"/>
    </source>
</evidence>
<dbReference type="Gene3D" id="2.130.10.10">
    <property type="entry name" value="YVTN repeat-like/Quinoprotein amine dehydrogenase"/>
    <property type="match status" value="1"/>
</dbReference>
<organism evidence="3 4">
    <name type="scientific">Oleiphilus messinensis</name>
    <dbReference type="NCBI Taxonomy" id="141451"/>
    <lineage>
        <taxon>Bacteria</taxon>
        <taxon>Pseudomonadati</taxon>
        <taxon>Pseudomonadota</taxon>
        <taxon>Gammaproteobacteria</taxon>
        <taxon>Oceanospirillales</taxon>
        <taxon>Oleiphilaceae</taxon>
        <taxon>Oleiphilus</taxon>
    </lineage>
</organism>
<name>A0A1Y0I602_9GAMM</name>
<protein>
    <submittedName>
        <fullName evidence="3">Alkaline phosphatase-like protein</fullName>
    </submittedName>
</protein>